<dbReference type="Gene3D" id="3.40.50.1820">
    <property type="entry name" value="alpha/beta hydrolase"/>
    <property type="match status" value="1"/>
</dbReference>
<dbReference type="EMBL" id="HBHW01008062">
    <property type="protein sequence ID" value="CAE0038103.1"/>
    <property type="molecule type" value="Transcribed_RNA"/>
</dbReference>
<gene>
    <name evidence="3" type="ORF">RMAR00112_LOCUS6009</name>
    <name evidence="4" type="ORF">RMAR00112_LOCUS6012</name>
    <name evidence="5" type="ORF">RMAR00112_LOCUS6024</name>
    <name evidence="6" type="ORF">RMAR00112_LOCUS6033</name>
    <name evidence="7" type="ORF">RMAR00112_LOCUS6037</name>
    <name evidence="8" type="ORF">RMAR00112_LOCUS6039</name>
    <name evidence="9" type="ORF">RMAR00112_LOCUS6050</name>
    <name evidence="10" type="ORF">RMAR00112_LOCUS6051</name>
    <name evidence="11" type="ORF">RMAR00112_LOCUS6061</name>
    <name evidence="12" type="ORF">RMAR00112_LOCUS6066</name>
    <name evidence="13" type="ORF">RMAR00112_LOCUS6072</name>
    <name evidence="14" type="ORF">RMAR00112_LOCUS6073</name>
</gene>
<dbReference type="EMBL" id="HBHW01008038">
    <property type="protein sequence ID" value="CAE0038079.1"/>
    <property type="molecule type" value="Transcribed_RNA"/>
</dbReference>
<dbReference type="CDD" id="cd00519">
    <property type="entry name" value="Lipase_3"/>
    <property type="match status" value="1"/>
</dbReference>
<dbReference type="EMBL" id="HBHW01008051">
    <property type="protein sequence ID" value="CAE0038092.1"/>
    <property type="molecule type" value="Transcribed_RNA"/>
</dbReference>
<feature type="transmembrane region" description="Helical" evidence="1">
    <location>
        <begin position="106"/>
        <end position="130"/>
    </location>
</feature>
<evidence type="ECO:0000313" key="12">
    <source>
        <dbReference type="EMBL" id="CAE0038108.1"/>
    </source>
</evidence>
<dbReference type="EMBL" id="HBHW01008010">
    <property type="protein sequence ID" value="CAE0038051.1"/>
    <property type="molecule type" value="Transcribed_RNA"/>
</dbReference>
<keyword evidence="1" id="KW-1133">Transmembrane helix</keyword>
<dbReference type="EMBL" id="HBHW01008067">
    <property type="protein sequence ID" value="CAE0038108.1"/>
    <property type="molecule type" value="Transcribed_RNA"/>
</dbReference>
<dbReference type="AlphaFoldDB" id="A0A7S2ZF35"/>
<dbReference type="EMBL" id="HBHW01008073">
    <property type="protein sequence ID" value="CAE0038114.1"/>
    <property type="molecule type" value="Transcribed_RNA"/>
</dbReference>
<feature type="transmembrane region" description="Helical" evidence="1">
    <location>
        <begin position="322"/>
        <end position="344"/>
    </location>
</feature>
<evidence type="ECO:0000256" key="1">
    <source>
        <dbReference type="SAM" id="Phobius"/>
    </source>
</evidence>
<dbReference type="SUPFAM" id="SSF53474">
    <property type="entry name" value="alpha/beta-Hydrolases"/>
    <property type="match status" value="1"/>
</dbReference>
<keyword evidence="1" id="KW-0472">Membrane</keyword>
<dbReference type="EMBL" id="HBHW01008052">
    <property type="protein sequence ID" value="CAE0038093.1"/>
    <property type="molecule type" value="Transcribed_RNA"/>
</dbReference>
<feature type="domain" description="Fungal lipase-type" evidence="2">
    <location>
        <begin position="532"/>
        <end position="676"/>
    </location>
</feature>
<protein>
    <recommendedName>
        <fullName evidence="2">Fungal lipase-type domain-containing protein</fullName>
    </recommendedName>
</protein>
<feature type="transmembrane region" description="Helical" evidence="1">
    <location>
        <begin position="160"/>
        <end position="189"/>
    </location>
</feature>
<proteinExistence type="predicted"/>
<dbReference type="EMBL" id="HBHW01008074">
    <property type="protein sequence ID" value="CAE0038115.1"/>
    <property type="molecule type" value="Transcribed_RNA"/>
</dbReference>
<organism evidence="9">
    <name type="scientific">Rhodosorus marinus</name>
    <dbReference type="NCBI Taxonomy" id="101924"/>
    <lineage>
        <taxon>Eukaryota</taxon>
        <taxon>Rhodophyta</taxon>
        <taxon>Stylonematophyceae</taxon>
        <taxon>Stylonematales</taxon>
        <taxon>Stylonemataceae</taxon>
        <taxon>Rhodosorus</taxon>
    </lineage>
</organism>
<evidence type="ECO:0000313" key="10">
    <source>
        <dbReference type="EMBL" id="CAE0038093.1"/>
    </source>
</evidence>
<feature type="transmembrane region" description="Helical" evidence="1">
    <location>
        <begin position="378"/>
        <end position="396"/>
    </location>
</feature>
<dbReference type="PANTHER" id="PTHR45856:SF24">
    <property type="entry name" value="FUNGAL LIPASE-LIKE DOMAIN-CONTAINING PROTEIN"/>
    <property type="match status" value="1"/>
</dbReference>
<feature type="transmembrane region" description="Helical" evidence="1">
    <location>
        <begin position="201"/>
        <end position="223"/>
    </location>
</feature>
<evidence type="ECO:0000313" key="13">
    <source>
        <dbReference type="EMBL" id="CAE0038114.1"/>
    </source>
</evidence>
<dbReference type="InterPro" id="IPR002921">
    <property type="entry name" value="Fungal_lipase-type"/>
</dbReference>
<dbReference type="EMBL" id="HBHW01008034">
    <property type="protein sequence ID" value="CAE0038075.1"/>
    <property type="molecule type" value="Transcribed_RNA"/>
</dbReference>
<keyword evidence="1" id="KW-0812">Transmembrane</keyword>
<accession>A0A7S2ZF35</accession>
<dbReference type="PANTHER" id="PTHR45856">
    <property type="entry name" value="ALPHA/BETA-HYDROLASES SUPERFAMILY PROTEIN"/>
    <property type="match status" value="1"/>
</dbReference>
<evidence type="ECO:0000313" key="7">
    <source>
        <dbReference type="EMBL" id="CAE0038079.1"/>
    </source>
</evidence>
<evidence type="ECO:0000313" key="8">
    <source>
        <dbReference type="EMBL" id="CAE0038081.1"/>
    </source>
</evidence>
<dbReference type="Pfam" id="PF01764">
    <property type="entry name" value="Lipase_3"/>
    <property type="match status" value="1"/>
</dbReference>
<name>A0A7S2ZF35_9RHOD</name>
<sequence>MPDTLGMKISQSAEGVVPISDTESSRFSDAESVFSSRAFSSVSQDSSLRDVRSVLILPHPSEDQHGLEKVDDGLIQSESMFLMKKPFHTKGEVISSRTINVLTKSFLLVLLGAALMAMIMVMVLLTRWGVTYKVEDFEFDGELVPEGSSWNEVTIVYYPYWMTAASLAVGSLYFLYSVLTFAVFLYSVFKMNCNILREQGWIIVFLAAVVLFLIPFEIVFAVLDVDLTDEGLGTLSKVSVILENMRVAACYTALFFFPWALMHSYRLLKPNRWKFYRAKLATFAVYVAWLVVCATVFNVNITLLPFTTLVFCVRIYVNAPQARFLVVGIVTAAIEMATLVLMTMSTLKTEAKLRETSYVQYRTRHVGFALFRWISTRFFVLLITCGVLVALCQPIGGYRMSVIAGHDDDLAYWYPLRVATVDTFLVAWMTITAYLMLPSTTSVPTRAKRGYGAIPRDEQPIAYKTTGDKENDFNCFVMDTQVLAFNFAWLAYYAGTEKINTVDLNECEILGLVCDGSRDIQAMVGKTSTRLVVAFRGTTTLRNMKLDVKISWSQVGNVFKALENNTAHSCKRAKVHSGFSKAYKGISSQLKSKLYASGDAKSLPILVTGHSLGGALATLFAFDLVLDDSDVGKRLSVTTFGSPKVGNNYFRRMYDDRVRSHWRVELAPDMITRLPLAPYVHVGKQALITESNDLLLDPSHLDVHINQQKRALLRSHKKVC</sequence>
<dbReference type="GO" id="GO:0006629">
    <property type="term" value="P:lipid metabolic process"/>
    <property type="evidence" value="ECO:0007669"/>
    <property type="project" value="InterPro"/>
</dbReference>
<evidence type="ECO:0000313" key="9">
    <source>
        <dbReference type="EMBL" id="CAE0038092.1"/>
    </source>
</evidence>
<dbReference type="InterPro" id="IPR029058">
    <property type="entry name" value="AB_hydrolase_fold"/>
</dbReference>
<evidence type="ECO:0000313" key="6">
    <source>
        <dbReference type="EMBL" id="CAE0038075.1"/>
    </source>
</evidence>
<dbReference type="EMBL" id="HBHW01008025">
    <property type="protein sequence ID" value="CAE0038066.1"/>
    <property type="molecule type" value="Transcribed_RNA"/>
</dbReference>
<evidence type="ECO:0000313" key="5">
    <source>
        <dbReference type="EMBL" id="CAE0038066.1"/>
    </source>
</evidence>
<dbReference type="InterPro" id="IPR051218">
    <property type="entry name" value="Sec_MonoDiacylglyc_Lipase"/>
</dbReference>
<dbReference type="EMBL" id="HBHW01008040">
    <property type="protein sequence ID" value="CAE0038081.1"/>
    <property type="molecule type" value="Transcribed_RNA"/>
</dbReference>
<evidence type="ECO:0000259" key="2">
    <source>
        <dbReference type="Pfam" id="PF01764"/>
    </source>
</evidence>
<reference evidence="9" key="1">
    <citation type="submission" date="2021-01" db="EMBL/GenBank/DDBJ databases">
        <authorList>
            <person name="Corre E."/>
            <person name="Pelletier E."/>
            <person name="Niang G."/>
            <person name="Scheremetjew M."/>
            <person name="Finn R."/>
            <person name="Kale V."/>
            <person name="Holt S."/>
            <person name="Cochrane G."/>
            <person name="Meng A."/>
            <person name="Brown T."/>
            <person name="Cohen L."/>
        </authorList>
    </citation>
    <scope>NUCLEOTIDE SEQUENCE</scope>
    <source>
        <strain evidence="9">CCMP 769</strain>
    </source>
</reference>
<evidence type="ECO:0000313" key="3">
    <source>
        <dbReference type="EMBL" id="CAE0038051.1"/>
    </source>
</evidence>
<dbReference type="EMBL" id="HBHW01008013">
    <property type="protein sequence ID" value="CAE0038054.1"/>
    <property type="molecule type" value="Transcribed_RNA"/>
</dbReference>
<evidence type="ECO:0000313" key="11">
    <source>
        <dbReference type="EMBL" id="CAE0038103.1"/>
    </source>
</evidence>
<evidence type="ECO:0000313" key="14">
    <source>
        <dbReference type="EMBL" id="CAE0038115.1"/>
    </source>
</evidence>
<feature type="transmembrane region" description="Helical" evidence="1">
    <location>
        <begin position="243"/>
        <end position="262"/>
    </location>
</feature>
<evidence type="ECO:0000313" key="4">
    <source>
        <dbReference type="EMBL" id="CAE0038054.1"/>
    </source>
</evidence>
<feature type="transmembrane region" description="Helical" evidence="1">
    <location>
        <begin position="283"/>
        <end position="316"/>
    </location>
</feature>